<gene>
    <name evidence="1" type="ORF">K3F53_08275</name>
    <name evidence="2" type="ORF">SAMN04489735_100396</name>
</gene>
<evidence type="ECO:0000313" key="2">
    <source>
        <dbReference type="EMBL" id="SDG81055.1"/>
    </source>
</evidence>
<dbReference type="EMBL" id="FNDE01000003">
    <property type="protein sequence ID" value="SDG81055.1"/>
    <property type="molecule type" value="Genomic_DNA"/>
</dbReference>
<dbReference type="GeneID" id="97141363"/>
<dbReference type="OrthoDB" id="2679946at2"/>
<name>A0A1G7X9Y0_ANETH</name>
<reference evidence="2 3" key="1">
    <citation type="submission" date="2016-10" db="EMBL/GenBank/DDBJ databases">
        <authorList>
            <person name="de Groot N.N."/>
        </authorList>
    </citation>
    <scope>NUCLEOTIDE SEQUENCE [LARGE SCALE GENOMIC DNA]</scope>
    <source>
        <strain evidence="2 3">L 420-91</strain>
    </source>
</reference>
<dbReference type="Proteomes" id="UP000198956">
    <property type="component" value="Unassembled WGS sequence"/>
</dbReference>
<accession>A0A1G7X9Y0</accession>
<dbReference type="AlphaFoldDB" id="A0A1G7X9Y0"/>
<evidence type="ECO:0000313" key="3">
    <source>
        <dbReference type="Proteomes" id="UP000198956"/>
    </source>
</evidence>
<organism evidence="2 3">
    <name type="scientific">Aneurinibacillus thermoaerophilus</name>
    <dbReference type="NCBI Taxonomy" id="143495"/>
    <lineage>
        <taxon>Bacteria</taxon>
        <taxon>Bacillati</taxon>
        <taxon>Bacillota</taxon>
        <taxon>Bacilli</taxon>
        <taxon>Bacillales</taxon>
        <taxon>Paenibacillaceae</taxon>
        <taxon>Aneurinibacillus group</taxon>
        <taxon>Aneurinibacillus</taxon>
    </lineage>
</organism>
<dbReference type="Proteomes" id="UP000826616">
    <property type="component" value="Chromosome"/>
</dbReference>
<sequence length="163" mass="19342">MGTENGCTIHKKKSKKISDSVFTFLFGDLVESEKIKLYMDEVTQRVYEEKMEPDELRKSLSELTDRYVMDEMNPADQASVIRYISAFAKIENNVKANLRIMRFRERHRGLEQEELNEAIRKIICQYQGTQKVMNEWVRQYAAQRGLRPEWVATPDLEWIDKEE</sequence>
<evidence type="ECO:0000313" key="4">
    <source>
        <dbReference type="Proteomes" id="UP000826616"/>
    </source>
</evidence>
<proteinExistence type="predicted"/>
<reference evidence="1 4" key="2">
    <citation type="submission" date="2021-08" db="EMBL/GenBank/DDBJ databases">
        <title>Complete genome sequence of the strain Aneurinibacillus thermoaerophilus CCM 8960.</title>
        <authorList>
            <person name="Musilova J."/>
            <person name="Kourilova X."/>
            <person name="Pernicova I."/>
            <person name="Bezdicek M."/>
            <person name="Lengerova M."/>
            <person name="Obruca S."/>
            <person name="Sedlar K."/>
        </authorList>
    </citation>
    <scope>NUCLEOTIDE SEQUENCE [LARGE SCALE GENOMIC DNA]</scope>
    <source>
        <strain evidence="1 4">CCM 8960</strain>
    </source>
</reference>
<protein>
    <submittedName>
        <fullName evidence="2">Uncharacterized protein</fullName>
    </submittedName>
</protein>
<evidence type="ECO:0000313" key="1">
    <source>
        <dbReference type="EMBL" id="QYY44160.1"/>
    </source>
</evidence>
<dbReference type="EMBL" id="CP080764">
    <property type="protein sequence ID" value="QYY44160.1"/>
    <property type="molecule type" value="Genomic_DNA"/>
</dbReference>
<keyword evidence="4" id="KW-1185">Reference proteome</keyword>
<dbReference type="RefSeq" id="WP_057899009.1">
    <property type="nucleotide sequence ID" value="NZ_CP080764.1"/>
</dbReference>